<evidence type="ECO:0000313" key="4">
    <source>
        <dbReference type="Proteomes" id="UP000662747"/>
    </source>
</evidence>
<evidence type="ECO:0000256" key="1">
    <source>
        <dbReference type="SAM" id="MobiDB-lite"/>
    </source>
</evidence>
<feature type="chain" id="PRO_5045147902" description="Lipoprotein" evidence="2">
    <location>
        <begin position="24"/>
        <end position="200"/>
    </location>
</feature>
<evidence type="ECO:0000256" key="2">
    <source>
        <dbReference type="SAM" id="SignalP"/>
    </source>
</evidence>
<feature type="region of interest" description="Disordered" evidence="1">
    <location>
        <begin position="26"/>
        <end position="48"/>
    </location>
</feature>
<sequence>MMGMRWMLSWSLPLVALGFSAAASTPTEAPKAPPAASTQAAPSQKAQQPVALTYEPKDCDPVKELKCLCVGSVGSAEAALKEIGLDPEVIRTSGAPCIQGDFDRDGNPDYAFPGAGYRMCNGAAPVRVIFTKKGLVREVQALPREMSCFNLYRPNKKPGRDGVPPTKKDSLVDWGEGNATWLYRFDGKRWLATQCDSEDA</sequence>
<evidence type="ECO:0000313" key="3">
    <source>
        <dbReference type="EMBL" id="QSQ24471.1"/>
    </source>
</evidence>
<evidence type="ECO:0008006" key="5">
    <source>
        <dbReference type="Google" id="ProtNLM"/>
    </source>
</evidence>
<organism evidence="3 4">
    <name type="scientific">Pyxidicoccus parkwayensis</name>
    <dbReference type="NCBI Taxonomy" id="2813578"/>
    <lineage>
        <taxon>Bacteria</taxon>
        <taxon>Pseudomonadati</taxon>
        <taxon>Myxococcota</taxon>
        <taxon>Myxococcia</taxon>
        <taxon>Myxococcales</taxon>
        <taxon>Cystobacterineae</taxon>
        <taxon>Myxococcaceae</taxon>
        <taxon>Pyxidicoccus</taxon>
    </lineage>
</organism>
<dbReference type="EMBL" id="CP071090">
    <property type="protein sequence ID" value="QSQ24471.1"/>
    <property type="molecule type" value="Genomic_DNA"/>
</dbReference>
<proteinExistence type="predicted"/>
<protein>
    <recommendedName>
        <fullName evidence="5">Lipoprotein</fullName>
    </recommendedName>
</protein>
<feature type="signal peptide" evidence="2">
    <location>
        <begin position="1"/>
        <end position="23"/>
    </location>
</feature>
<keyword evidence="2" id="KW-0732">Signal</keyword>
<gene>
    <name evidence="3" type="ORF">JY651_05830</name>
</gene>
<keyword evidence="4" id="KW-1185">Reference proteome</keyword>
<reference evidence="3 4" key="1">
    <citation type="submission" date="2021-02" db="EMBL/GenBank/DDBJ databases">
        <title>De Novo genome assembly of isolated myxobacteria.</title>
        <authorList>
            <person name="Stevens D.C."/>
        </authorList>
    </citation>
    <scope>NUCLEOTIDE SEQUENCE [LARGE SCALE GENOMIC DNA]</scope>
    <source>
        <strain evidence="4">SCPEA02</strain>
    </source>
</reference>
<accession>A0ABX7P125</accession>
<dbReference type="Proteomes" id="UP000662747">
    <property type="component" value="Chromosome"/>
</dbReference>
<name>A0ABX7P125_9BACT</name>